<sequence length="71" mass="8164">MEIVLQKSKADAFVSEMDNLGKKFNNRQLNGNIEDYVKLDFVDGKLDLTFIKPVPEMVRTACYMCFVNTLL</sequence>
<dbReference type="Proteomes" id="UP000286701">
    <property type="component" value="Unassembled WGS sequence"/>
</dbReference>
<dbReference type="EMBL" id="SBIW01000028">
    <property type="protein sequence ID" value="RWY47207.1"/>
    <property type="molecule type" value="Genomic_DNA"/>
</dbReference>
<proteinExistence type="predicted"/>
<evidence type="ECO:0000313" key="2">
    <source>
        <dbReference type="Proteomes" id="UP000286701"/>
    </source>
</evidence>
<dbReference type="RefSeq" id="WP_128536191.1">
    <property type="nucleotide sequence ID" value="NZ_SBIW01000028.1"/>
</dbReference>
<evidence type="ECO:0000313" key="1">
    <source>
        <dbReference type="EMBL" id="RWY47207.1"/>
    </source>
</evidence>
<keyword evidence="2" id="KW-1185">Reference proteome</keyword>
<dbReference type="OrthoDB" id="9884457at2"/>
<dbReference type="AlphaFoldDB" id="A0A3S3WZH7"/>
<protein>
    <submittedName>
        <fullName evidence="1">Uncharacterized protein</fullName>
    </submittedName>
</protein>
<reference evidence="1 2" key="1">
    <citation type="submission" date="2019-01" db="EMBL/GenBank/DDBJ databases">
        <title>Mucilaginibacter antarcticum sp. nov., isolated from antarctic soil.</title>
        <authorList>
            <person name="Yan Y.-Q."/>
            <person name="Du Z.-J."/>
        </authorList>
    </citation>
    <scope>NUCLEOTIDE SEQUENCE [LARGE SCALE GENOMIC DNA]</scope>
    <source>
        <strain evidence="1 2">F01003</strain>
    </source>
</reference>
<name>A0A3S3WZH7_9SPHI</name>
<organism evidence="1 2">
    <name type="scientific">Mucilaginibacter gilvus</name>
    <dbReference type="NCBI Taxonomy" id="2305909"/>
    <lineage>
        <taxon>Bacteria</taxon>
        <taxon>Pseudomonadati</taxon>
        <taxon>Bacteroidota</taxon>
        <taxon>Sphingobacteriia</taxon>
        <taxon>Sphingobacteriales</taxon>
        <taxon>Sphingobacteriaceae</taxon>
        <taxon>Mucilaginibacter</taxon>
    </lineage>
</organism>
<gene>
    <name evidence="1" type="ORF">EPL05_22230</name>
</gene>
<comment type="caution">
    <text evidence="1">The sequence shown here is derived from an EMBL/GenBank/DDBJ whole genome shotgun (WGS) entry which is preliminary data.</text>
</comment>
<accession>A0A3S3WZH7</accession>